<sequence length="89" mass="9964">MRRGLWFLTGAGAGVYAMVRARRLKEAVTIDGMRDRWEAVTLGARLLREDVAQAQADKETELRERYGLAPHGLPELTAPAEQRELKGTD</sequence>
<proteinExistence type="predicted"/>
<accession>A0A930YKF0</accession>
<dbReference type="Proteomes" id="UP000660668">
    <property type="component" value="Unassembled WGS sequence"/>
</dbReference>
<dbReference type="InterPro" id="IPR046165">
    <property type="entry name" value="DUF6167"/>
</dbReference>
<dbReference type="EMBL" id="JADKPO010000041">
    <property type="protein sequence ID" value="MBF4770188.1"/>
    <property type="molecule type" value="Genomic_DNA"/>
</dbReference>
<keyword evidence="2" id="KW-1185">Reference proteome</keyword>
<evidence type="ECO:0000313" key="1">
    <source>
        <dbReference type="EMBL" id="MBF4770188.1"/>
    </source>
</evidence>
<organism evidence="1 2">
    <name type="scientific">Nocardioides agariphilus</name>
    <dbReference type="NCBI Taxonomy" id="433664"/>
    <lineage>
        <taxon>Bacteria</taxon>
        <taxon>Bacillati</taxon>
        <taxon>Actinomycetota</taxon>
        <taxon>Actinomycetes</taxon>
        <taxon>Propionibacteriales</taxon>
        <taxon>Nocardioidaceae</taxon>
        <taxon>Nocardioides</taxon>
    </lineage>
</organism>
<dbReference type="RefSeq" id="WP_194698335.1">
    <property type="nucleotide sequence ID" value="NZ_JADKPO010000041.1"/>
</dbReference>
<gene>
    <name evidence="1" type="ORF">ISU10_20630</name>
</gene>
<evidence type="ECO:0000313" key="2">
    <source>
        <dbReference type="Proteomes" id="UP000660668"/>
    </source>
</evidence>
<comment type="caution">
    <text evidence="1">The sequence shown here is derived from an EMBL/GenBank/DDBJ whole genome shotgun (WGS) entry which is preliminary data.</text>
</comment>
<dbReference type="Pfam" id="PF19664">
    <property type="entry name" value="DUF6167"/>
    <property type="match status" value="1"/>
</dbReference>
<protein>
    <recommendedName>
        <fullName evidence="3">Secreted protein</fullName>
    </recommendedName>
</protein>
<name>A0A930YKF0_9ACTN</name>
<reference evidence="1" key="1">
    <citation type="submission" date="2020-11" db="EMBL/GenBank/DDBJ databases">
        <title>Nocardioides cynanchi sp. nov., isolated from soil of rhizosphere of Cynanchum wilfordii.</title>
        <authorList>
            <person name="Lee J.-S."/>
            <person name="Suh M.K."/>
            <person name="Kim J.-S."/>
        </authorList>
    </citation>
    <scope>NUCLEOTIDE SEQUENCE</scope>
    <source>
        <strain evidence="1">KCTC 19276</strain>
    </source>
</reference>
<dbReference type="AlphaFoldDB" id="A0A930YKF0"/>
<evidence type="ECO:0008006" key="3">
    <source>
        <dbReference type="Google" id="ProtNLM"/>
    </source>
</evidence>